<dbReference type="Proteomes" id="UP000280698">
    <property type="component" value="Unassembled WGS sequence"/>
</dbReference>
<dbReference type="RefSeq" id="WP_123240973.1">
    <property type="nucleotide sequence ID" value="NZ_JAAHBY010000026.1"/>
</dbReference>
<comment type="caution">
    <text evidence="3">The sequence shown here is derived from an EMBL/GenBank/DDBJ whole genome shotgun (WGS) entry which is preliminary data.</text>
</comment>
<feature type="region of interest" description="Disordered" evidence="1">
    <location>
        <begin position="103"/>
        <end position="168"/>
    </location>
</feature>
<evidence type="ECO:0000256" key="1">
    <source>
        <dbReference type="SAM" id="MobiDB-lite"/>
    </source>
</evidence>
<protein>
    <submittedName>
        <fullName evidence="3">Uncharacterized protein</fullName>
    </submittedName>
</protein>
<evidence type="ECO:0000313" key="4">
    <source>
        <dbReference type="Proteomes" id="UP000280698"/>
    </source>
</evidence>
<organism evidence="3 4">
    <name type="scientific">Micromonospora solifontis</name>
    <dbReference type="NCBI Taxonomy" id="2487138"/>
    <lineage>
        <taxon>Bacteria</taxon>
        <taxon>Bacillati</taxon>
        <taxon>Actinomycetota</taxon>
        <taxon>Actinomycetes</taxon>
        <taxon>Micromonosporales</taxon>
        <taxon>Micromonosporaceae</taxon>
        <taxon>Micromonospora</taxon>
    </lineage>
</organism>
<keyword evidence="2" id="KW-0812">Transmembrane</keyword>
<feature type="compositionally biased region" description="Low complexity" evidence="1">
    <location>
        <begin position="202"/>
        <end position="221"/>
    </location>
</feature>
<feature type="compositionally biased region" description="Low complexity" evidence="1">
    <location>
        <begin position="121"/>
        <end position="148"/>
    </location>
</feature>
<evidence type="ECO:0000313" key="3">
    <source>
        <dbReference type="EMBL" id="RNL99056.1"/>
    </source>
</evidence>
<feature type="transmembrane region" description="Helical" evidence="2">
    <location>
        <begin position="172"/>
        <end position="193"/>
    </location>
</feature>
<proteinExistence type="predicted"/>
<keyword evidence="4" id="KW-1185">Reference proteome</keyword>
<evidence type="ECO:0000256" key="2">
    <source>
        <dbReference type="SAM" id="Phobius"/>
    </source>
</evidence>
<keyword evidence="2" id="KW-1133">Transmembrane helix</keyword>
<feature type="region of interest" description="Disordered" evidence="1">
    <location>
        <begin position="196"/>
        <end position="247"/>
    </location>
</feature>
<reference evidence="3 4" key="1">
    <citation type="submission" date="2018-11" db="EMBL/GenBank/DDBJ databases">
        <title>Micromonospora sp. PPF5-17, a new actinomycetes isolated from a hot spring soil.</title>
        <authorList>
            <person name="Thawai C."/>
        </authorList>
    </citation>
    <scope>NUCLEOTIDE SEQUENCE [LARGE SCALE GENOMIC DNA]</scope>
    <source>
        <strain evidence="3 4">PPF5-17</strain>
    </source>
</reference>
<name>A0ABX9WGI0_9ACTN</name>
<gene>
    <name evidence="3" type="ORF">EFE23_11975</name>
</gene>
<dbReference type="EMBL" id="RJLN01000026">
    <property type="protein sequence ID" value="RNL99056.1"/>
    <property type="molecule type" value="Genomic_DNA"/>
</dbReference>
<keyword evidence="2" id="KW-0472">Membrane</keyword>
<sequence length="395" mass="41145">MTVAVLDAAVATDQAWRTFFASTANALRGRDGRPSFLHADFSAPEPWVAYAADSGSRAEQVFVALGMEYRPTSSPAQATESGALEPPWAKLAIAEPTQALPVSNAGASAVPGPPEGHSLNPVSAGPVSPASPVSVPPSSAADGPSPWSEPYQTSYPPLPRPGAPARPRRRGLWVGVAVAVVVVLGAVVGIVAWRSAGGTPDATGPSASPSATVSSSPEPVAFPTGAPRKPGVEPPKAGSWPLEPQFDDTDRVKAESPAGFGFTFKVPESWACDARQRGPGFARHVCGISRPGVPEVGGEIIVRNCPAPCGDEVRAAYRRAEEAWGLQWTQVGDATFVETAQLNGKPRYGVVVIGWWRSRPGGAIDRQVVIRMTAAGAQVSEVRKVVNGIRATLSF</sequence>
<accession>A0ABX9WGI0</accession>